<evidence type="ECO:0000313" key="1">
    <source>
        <dbReference type="EMBL" id="VFR40128.1"/>
    </source>
</evidence>
<dbReference type="GO" id="GO:0016491">
    <property type="term" value="F:oxidoreductase activity"/>
    <property type="evidence" value="ECO:0007669"/>
    <property type="project" value="UniProtKB-ARBA"/>
</dbReference>
<evidence type="ECO:0000313" key="2">
    <source>
        <dbReference type="EMBL" id="VFR72888.1"/>
    </source>
</evidence>
<accession>A0A484QPG5</accession>
<dbReference type="PANTHER" id="PTHR20883:SF48">
    <property type="entry name" value="ECTOINE DIOXYGENASE"/>
    <property type="match status" value="1"/>
</dbReference>
<dbReference type="PANTHER" id="PTHR20883">
    <property type="entry name" value="PHYTANOYL-COA DIOXYGENASE DOMAIN CONTAINING 1"/>
    <property type="match status" value="1"/>
</dbReference>
<dbReference type="Gene3D" id="2.60.120.620">
    <property type="entry name" value="q2cbj1_9rhob like domain"/>
    <property type="match status" value="1"/>
</dbReference>
<reference evidence="1" key="1">
    <citation type="submission" date="2019-03" db="EMBL/GenBank/DDBJ databases">
        <authorList>
            <person name="Danneels B."/>
        </authorList>
    </citation>
    <scope>NUCLEOTIDE SEQUENCE</scope>
</reference>
<dbReference type="GO" id="GO:0046872">
    <property type="term" value="F:metal ion binding"/>
    <property type="evidence" value="ECO:0007669"/>
    <property type="project" value="UniProtKB-ARBA"/>
</dbReference>
<sequence length="248" mass="27382">MQGFCVLDAGLSPQALDDLADAFDQAAVAYRAFIAGAYAPNDAERVDPHVVRAMLHWHAAFMELTFVPSLATLLGQVLGNYYILNQQNGIINPAHEAYSQSRWHRDFPYQHFVSSRPLGVNALFCIDAFTLENGATHAVAGSHRTEWFPSEEGLDLCETQVTAPRGSFIVLDAMTYHRGGENRSQTNRRAVNHVFTLPLIKQQIALPPLLGSAMPADQTRRRVLGEGLDEPPDIVAYVSRQLAKQGAR</sequence>
<dbReference type="InterPro" id="IPR008775">
    <property type="entry name" value="Phytyl_CoA_dOase-like"/>
</dbReference>
<dbReference type="EMBL" id="CAADIL010000026">
    <property type="protein sequence ID" value="VFR78709.1"/>
    <property type="molecule type" value="Genomic_DNA"/>
</dbReference>
<dbReference type="SUPFAM" id="SSF51197">
    <property type="entry name" value="Clavaminate synthase-like"/>
    <property type="match status" value="1"/>
</dbReference>
<dbReference type="EMBL" id="CAADIJ010000018">
    <property type="protein sequence ID" value="VFR72888.1"/>
    <property type="molecule type" value="Genomic_DNA"/>
</dbReference>
<name>A0A484QPG5_9ZZZZ</name>
<dbReference type="Pfam" id="PF05721">
    <property type="entry name" value="PhyH"/>
    <property type="match status" value="1"/>
</dbReference>
<protein>
    <submittedName>
        <fullName evidence="1">Uncharacterized protein Rv1501/MT1550</fullName>
    </submittedName>
</protein>
<dbReference type="EMBL" id="CAADIC010000026">
    <property type="protein sequence ID" value="VFR40128.1"/>
    <property type="molecule type" value="Genomic_DNA"/>
</dbReference>
<organism evidence="1">
    <name type="scientific">plant metagenome</name>
    <dbReference type="NCBI Taxonomy" id="1297885"/>
    <lineage>
        <taxon>unclassified sequences</taxon>
        <taxon>metagenomes</taxon>
        <taxon>organismal metagenomes</taxon>
    </lineage>
</organism>
<proteinExistence type="predicted"/>
<gene>
    <name evidence="1" type="ORF">ANDA3_0044</name>
    <name evidence="3" type="ORF">DAR2_4500</name>
    <name evidence="2" type="ORF">DAR3_4361</name>
</gene>
<evidence type="ECO:0000313" key="3">
    <source>
        <dbReference type="EMBL" id="VFR78709.1"/>
    </source>
</evidence>
<dbReference type="AlphaFoldDB" id="A0A484QPG5"/>